<dbReference type="SUPFAM" id="SSF51621">
    <property type="entry name" value="Phosphoenolpyruvate/pyruvate domain"/>
    <property type="match status" value="1"/>
</dbReference>
<name>A0AAF0CPJ4_9BACT</name>
<sequence>MSIQHRSNIALEKIRAGEVVHVYVMGNFASPRHVDFVGQSGCFDALWFDLEHFDIPTAELSTLNLVAQAWPVATFARIYIGDYQTAARILETGVAGIMCPMVETAEQARAIVGWTKFNNPSPQGGETIGLRGWNGGGIDARYGAFPALDYIAHQNRETVLLAQIETPSALENCESIAHVAGIDALFFGPGDYAHRIGKPGQLGDAEVGSAMKRVADAAAAAGKWWGTVAPTRELYLQAKAWGARFISPGGDVKVMTLGLRQLAQTITGASDEAKSSSAGSAPKVDS</sequence>
<dbReference type="EMBL" id="CP119075">
    <property type="protein sequence ID" value="WED65059.1"/>
    <property type="molecule type" value="Genomic_DNA"/>
</dbReference>
<evidence type="ECO:0000313" key="6">
    <source>
        <dbReference type="Proteomes" id="UP001218638"/>
    </source>
</evidence>
<dbReference type="AlphaFoldDB" id="A0AAF0CPJ4"/>
<dbReference type="InterPro" id="IPR015813">
    <property type="entry name" value="Pyrv/PenolPyrv_kinase-like_dom"/>
</dbReference>
<proteinExistence type="inferred from homology"/>
<evidence type="ECO:0000256" key="1">
    <source>
        <dbReference type="ARBA" id="ARBA00005568"/>
    </source>
</evidence>
<keyword evidence="3 5" id="KW-0456">Lyase</keyword>
<evidence type="ECO:0000313" key="5">
    <source>
        <dbReference type="EMBL" id="WED65059.1"/>
    </source>
</evidence>
<dbReference type="PANTHER" id="PTHR30502">
    <property type="entry name" value="2-KETO-3-DEOXY-L-RHAMNONATE ALDOLASE"/>
    <property type="match status" value="1"/>
</dbReference>
<accession>A0AAF0CPJ4</accession>
<dbReference type="Proteomes" id="UP001218638">
    <property type="component" value="Chromosome"/>
</dbReference>
<dbReference type="InterPro" id="IPR005000">
    <property type="entry name" value="Aldolase/citrate-lyase_domain"/>
</dbReference>
<feature type="domain" description="HpcH/HpaI aldolase/citrate lyase" evidence="4">
    <location>
        <begin position="43"/>
        <end position="255"/>
    </location>
</feature>
<dbReference type="Pfam" id="PF03328">
    <property type="entry name" value="HpcH_HpaI"/>
    <property type="match status" value="1"/>
</dbReference>
<protein>
    <submittedName>
        <fullName evidence="5">Aldolase/citrate lyase family protein</fullName>
    </submittedName>
</protein>
<dbReference type="RefSeq" id="WP_330929445.1">
    <property type="nucleotide sequence ID" value="NZ_CP119075.1"/>
</dbReference>
<dbReference type="Gene3D" id="3.20.20.60">
    <property type="entry name" value="Phosphoenolpyruvate-binding domains"/>
    <property type="match status" value="1"/>
</dbReference>
<gene>
    <name evidence="5" type="ORF">PXH66_22140</name>
</gene>
<dbReference type="GO" id="GO:0005737">
    <property type="term" value="C:cytoplasm"/>
    <property type="evidence" value="ECO:0007669"/>
    <property type="project" value="TreeGrafter"/>
</dbReference>
<dbReference type="KEGG" id="slom:PXH66_22140"/>
<comment type="similarity">
    <text evidence="1">Belongs to the HpcH/HpaI aldolase family.</text>
</comment>
<dbReference type="InterPro" id="IPR050251">
    <property type="entry name" value="HpcH-HpaI_aldolase"/>
</dbReference>
<dbReference type="InterPro" id="IPR040442">
    <property type="entry name" value="Pyrv_kinase-like_dom_sf"/>
</dbReference>
<keyword evidence="6" id="KW-1185">Reference proteome</keyword>
<reference evidence="5" key="1">
    <citation type="submission" date="2023-03" db="EMBL/GenBank/DDBJ databases">
        <title>Lomoglobus Profundus gen. nov., sp. nov., a novel member of the phylum Verrucomicrobia, isolated from deep-marine sediment of South China Sea.</title>
        <authorList>
            <person name="Ahmad T."/>
            <person name="Ishaq S.E."/>
            <person name="Wang F."/>
        </authorList>
    </citation>
    <scope>NUCLEOTIDE SEQUENCE</scope>
    <source>
        <strain evidence="5">LMO-M01</strain>
    </source>
</reference>
<evidence type="ECO:0000259" key="4">
    <source>
        <dbReference type="Pfam" id="PF03328"/>
    </source>
</evidence>
<dbReference type="GO" id="GO:0046872">
    <property type="term" value="F:metal ion binding"/>
    <property type="evidence" value="ECO:0007669"/>
    <property type="project" value="UniProtKB-KW"/>
</dbReference>
<keyword evidence="2" id="KW-0479">Metal-binding</keyword>
<evidence type="ECO:0000256" key="3">
    <source>
        <dbReference type="ARBA" id="ARBA00023239"/>
    </source>
</evidence>
<dbReference type="PANTHER" id="PTHR30502:SF0">
    <property type="entry name" value="PHOSPHOENOLPYRUVATE CARBOXYLASE FAMILY PROTEIN"/>
    <property type="match status" value="1"/>
</dbReference>
<organism evidence="5 6">
    <name type="scientific">Synoicihabitans lomoniglobus</name>
    <dbReference type="NCBI Taxonomy" id="2909285"/>
    <lineage>
        <taxon>Bacteria</taxon>
        <taxon>Pseudomonadati</taxon>
        <taxon>Verrucomicrobiota</taxon>
        <taxon>Opitutia</taxon>
        <taxon>Opitutales</taxon>
        <taxon>Opitutaceae</taxon>
        <taxon>Synoicihabitans</taxon>
    </lineage>
</organism>
<evidence type="ECO:0000256" key="2">
    <source>
        <dbReference type="ARBA" id="ARBA00022723"/>
    </source>
</evidence>
<dbReference type="GO" id="GO:0016832">
    <property type="term" value="F:aldehyde-lyase activity"/>
    <property type="evidence" value="ECO:0007669"/>
    <property type="project" value="TreeGrafter"/>
</dbReference>